<keyword evidence="2" id="KW-0472">Membrane</keyword>
<organism evidence="4 5">
    <name type="scientific">Ancylostoma ceylanicum</name>
    <dbReference type="NCBI Taxonomy" id="53326"/>
    <lineage>
        <taxon>Eukaryota</taxon>
        <taxon>Metazoa</taxon>
        <taxon>Ecdysozoa</taxon>
        <taxon>Nematoda</taxon>
        <taxon>Chromadorea</taxon>
        <taxon>Rhabditida</taxon>
        <taxon>Rhabditina</taxon>
        <taxon>Rhabditomorpha</taxon>
        <taxon>Strongyloidea</taxon>
        <taxon>Ancylostomatidae</taxon>
        <taxon>Ancylostomatinae</taxon>
        <taxon>Ancylostoma</taxon>
    </lineage>
</organism>
<dbReference type="Pfam" id="PF01484">
    <property type="entry name" value="Col_cuticle_N"/>
    <property type="match status" value="1"/>
</dbReference>
<protein>
    <recommendedName>
        <fullName evidence="3">Nematode cuticle collagen N-terminal domain-containing protein</fullName>
    </recommendedName>
</protein>
<feature type="transmembrane region" description="Helical" evidence="2">
    <location>
        <begin position="49"/>
        <end position="76"/>
    </location>
</feature>
<evidence type="ECO:0000256" key="2">
    <source>
        <dbReference type="SAM" id="Phobius"/>
    </source>
</evidence>
<evidence type="ECO:0000259" key="3">
    <source>
        <dbReference type="Pfam" id="PF01484"/>
    </source>
</evidence>
<dbReference type="AlphaFoldDB" id="A0A016TCS2"/>
<evidence type="ECO:0000256" key="1">
    <source>
        <dbReference type="ARBA" id="ARBA00022737"/>
    </source>
</evidence>
<evidence type="ECO:0000313" key="5">
    <source>
        <dbReference type="Proteomes" id="UP000024635"/>
    </source>
</evidence>
<feature type="transmembrane region" description="Helical" evidence="2">
    <location>
        <begin position="6"/>
        <end position="28"/>
    </location>
</feature>
<gene>
    <name evidence="4" type="primary">Acey_s0113.g395</name>
    <name evidence="4" type="ORF">Y032_0113g395</name>
</gene>
<dbReference type="EMBL" id="JARK01001449">
    <property type="protein sequence ID" value="EYC00769.1"/>
    <property type="molecule type" value="Genomic_DNA"/>
</dbReference>
<accession>A0A016TCS2</accession>
<keyword evidence="2" id="KW-1133">Transmembrane helix</keyword>
<dbReference type="InterPro" id="IPR002486">
    <property type="entry name" value="Col_cuticle_N"/>
</dbReference>
<reference evidence="5" key="1">
    <citation type="journal article" date="2015" name="Nat. Genet.">
        <title>The genome and transcriptome of the zoonotic hookworm Ancylostoma ceylanicum identify infection-specific gene families.</title>
        <authorList>
            <person name="Schwarz E.M."/>
            <person name="Hu Y."/>
            <person name="Antoshechkin I."/>
            <person name="Miller M.M."/>
            <person name="Sternberg P.W."/>
            <person name="Aroian R.V."/>
        </authorList>
    </citation>
    <scope>NUCLEOTIDE SEQUENCE</scope>
    <source>
        <strain evidence="5">HY135</strain>
    </source>
</reference>
<feature type="domain" description="Nematode cuticle collagen N-terminal" evidence="3">
    <location>
        <begin position="9"/>
        <end position="48"/>
    </location>
</feature>
<dbReference type="PROSITE" id="PS51257">
    <property type="entry name" value="PROKAR_LIPOPROTEIN"/>
    <property type="match status" value="1"/>
</dbReference>
<comment type="caution">
    <text evidence="4">The sequence shown here is derived from an EMBL/GenBank/DDBJ whole genome shotgun (WGS) entry which is preliminary data.</text>
</comment>
<dbReference type="Proteomes" id="UP000024635">
    <property type="component" value="Unassembled WGS sequence"/>
</dbReference>
<sequence length="80" mass="9225">MNRVLITLVSGICALITFACLIFLIIVVQDINAIYADVIHDVEEFQVSCFCVLDFVKCFVLFKFLDIIIYCAYIMVRSYE</sequence>
<keyword evidence="5" id="KW-1185">Reference proteome</keyword>
<name>A0A016TCS2_9BILA</name>
<keyword evidence="2" id="KW-0812">Transmembrane</keyword>
<evidence type="ECO:0000313" key="4">
    <source>
        <dbReference type="EMBL" id="EYC00769.1"/>
    </source>
</evidence>
<dbReference type="OrthoDB" id="5866948at2759"/>
<dbReference type="GO" id="GO:0042302">
    <property type="term" value="F:structural constituent of cuticle"/>
    <property type="evidence" value="ECO:0007669"/>
    <property type="project" value="InterPro"/>
</dbReference>
<proteinExistence type="predicted"/>
<keyword evidence="1" id="KW-0677">Repeat</keyword>